<name>A0A511W870_9BACI</name>
<evidence type="ECO:0000256" key="1">
    <source>
        <dbReference type="ARBA" id="ARBA00022723"/>
    </source>
</evidence>
<reference evidence="5 6" key="1">
    <citation type="submission" date="2019-07" db="EMBL/GenBank/DDBJ databases">
        <title>Whole genome shotgun sequence of Alkalibacillus haloalkaliphilus NBRC 103110.</title>
        <authorList>
            <person name="Hosoyama A."/>
            <person name="Uohara A."/>
            <person name="Ohji S."/>
            <person name="Ichikawa N."/>
        </authorList>
    </citation>
    <scope>NUCLEOTIDE SEQUENCE [LARGE SCALE GENOMIC DNA]</scope>
    <source>
        <strain evidence="5 6">NBRC 103110</strain>
    </source>
</reference>
<keyword evidence="2" id="KW-0378">Hydrolase</keyword>
<dbReference type="AlphaFoldDB" id="A0A511W870"/>
<feature type="active site" evidence="3">
    <location>
        <position position="83"/>
    </location>
</feature>
<keyword evidence="1" id="KW-0479">Metal-binding</keyword>
<dbReference type="InterPro" id="IPR002933">
    <property type="entry name" value="Peptidase_M20"/>
</dbReference>
<dbReference type="RefSeq" id="WP_146815644.1">
    <property type="nucleotide sequence ID" value="NZ_BJYA01000006.1"/>
</dbReference>
<dbReference type="Gene3D" id="3.30.70.360">
    <property type="match status" value="1"/>
</dbReference>
<feature type="domain" description="Peptidase M20 dimerisation" evidence="4">
    <location>
        <begin position="177"/>
        <end position="270"/>
    </location>
</feature>
<accession>A0A511W870</accession>
<dbReference type="SUPFAM" id="SSF55031">
    <property type="entry name" value="Bacterial exopeptidase dimerisation domain"/>
    <property type="match status" value="1"/>
</dbReference>
<evidence type="ECO:0000256" key="3">
    <source>
        <dbReference type="PIRSR" id="PIRSR037238-1"/>
    </source>
</evidence>
<dbReference type="SUPFAM" id="SSF53187">
    <property type="entry name" value="Zn-dependent exopeptidases"/>
    <property type="match status" value="1"/>
</dbReference>
<dbReference type="Proteomes" id="UP000321440">
    <property type="component" value="Unassembled WGS sequence"/>
</dbReference>
<dbReference type="OrthoDB" id="9783294at2"/>
<dbReference type="GO" id="GO:0046872">
    <property type="term" value="F:metal ion binding"/>
    <property type="evidence" value="ECO:0007669"/>
    <property type="project" value="UniProtKB-KW"/>
</dbReference>
<proteinExistence type="predicted"/>
<evidence type="ECO:0000259" key="4">
    <source>
        <dbReference type="Pfam" id="PF07687"/>
    </source>
</evidence>
<dbReference type="EMBL" id="BJYA01000006">
    <property type="protein sequence ID" value="GEN45582.1"/>
    <property type="molecule type" value="Genomic_DNA"/>
</dbReference>
<evidence type="ECO:0000256" key="2">
    <source>
        <dbReference type="ARBA" id="ARBA00022801"/>
    </source>
</evidence>
<dbReference type="Gene3D" id="3.40.630.10">
    <property type="entry name" value="Zn peptidases"/>
    <property type="match status" value="1"/>
</dbReference>
<dbReference type="GO" id="GO:0016787">
    <property type="term" value="F:hydrolase activity"/>
    <property type="evidence" value="ECO:0007669"/>
    <property type="project" value="UniProtKB-KW"/>
</dbReference>
<protein>
    <submittedName>
        <fullName evidence="5">Peptidase M20</fullName>
    </submittedName>
</protein>
<evidence type="ECO:0000313" key="5">
    <source>
        <dbReference type="EMBL" id="GEN45582.1"/>
    </source>
</evidence>
<sequence>MNALQYLNEHQDQILRDIEWIVKCESPSRRKDLSDQCADAIYQMFYERLGVYGEAYEQEETGKHLKFEIGRGDKTVVMLAHYDTVWEEGDLSYYIEGDKAYGPGTVDMKAGIVQSMWAIKALQELDVELDYKIKFLVTADEEIKSPTGQYLIKDEAKDADVVLVVEPPTGYEGLIKTARKGDATYDIKAIGVASHAGNDPKPQANAINELAHQIVKLENLADLDNGTSINVGVIQGGSKRNVTAAEAVIEVDCRFSKKEEAHRIDEAIQAFKPVLNETQLVVEGEIGRYPMERTEQTVELYEMAKEVAIDLGQELGETFAGGVSDGNFTSAMGIPTLDGLGAIGDGLHAPHEHIVINELPRRGALLAGVLEKLNR</sequence>
<dbReference type="CDD" id="cd03885">
    <property type="entry name" value="M20_CPDG2"/>
    <property type="match status" value="1"/>
</dbReference>
<dbReference type="InterPro" id="IPR036264">
    <property type="entry name" value="Bact_exopeptidase_dim_dom"/>
</dbReference>
<evidence type="ECO:0000313" key="6">
    <source>
        <dbReference type="Proteomes" id="UP000321440"/>
    </source>
</evidence>
<dbReference type="InterPro" id="IPR017150">
    <property type="entry name" value="Pept_M20_glutamate_carboxypep"/>
</dbReference>
<organism evidence="5 6">
    <name type="scientific">Alkalibacillus haloalkaliphilus</name>
    <dbReference type="NCBI Taxonomy" id="94136"/>
    <lineage>
        <taxon>Bacteria</taxon>
        <taxon>Bacillati</taxon>
        <taxon>Bacillota</taxon>
        <taxon>Bacilli</taxon>
        <taxon>Bacillales</taxon>
        <taxon>Bacillaceae</taxon>
        <taxon>Alkalibacillus</taxon>
    </lineage>
</organism>
<dbReference type="PANTHER" id="PTHR43808">
    <property type="entry name" value="ACETYLORNITHINE DEACETYLASE"/>
    <property type="match status" value="1"/>
</dbReference>
<dbReference type="InterPro" id="IPR050072">
    <property type="entry name" value="Peptidase_M20A"/>
</dbReference>
<dbReference type="InterPro" id="IPR011650">
    <property type="entry name" value="Peptidase_M20_dimer"/>
</dbReference>
<dbReference type="PIRSF" id="PIRSF037238">
    <property type="entry name" value="Carboxypeptidase_G2"/>
    <property type="match status" value="1"/>
</dbReference>
<keyword evidence="6" id="KW-1185">Reference proteome</keyword>
<dbReference type="Pfam" id="PF01546">
    <property type="entry name" value="Peptidase_M20"/>
    <property type="match status" value="1"/>
</dbReference>
<comment type="caution">
    <text evidence="5">The sequence shown here is derived from an EMBL/GenBank/DDBJ whole genome shotgun (WGS) entry which is preliminary data.</text>
</comment>
<feature type="active site" description="Proton acceptor" evidence="3">
    <location>
        <position position="141"/>
    </location>
</feature>
<dbReference type="Pfam" id="PF07687">
    <property type="entry name" value="M20_dimer"/>
    <property type="match status" value="1"/>
</dbReference>
<dbReference type="PANTHER" id="PTHR43808:SF9">
    <property type="entry name" value="BLL0789 PROTEIN"/>
    <property type="match status" value="1"/>
</dbReference>
<gene>
    <name evidence="5" type="ORF">AHA02nite_13580</name>
</gene>